<feature type="transmembrane region" description="Helical" evidence="2">
    <location>
        <begin position="100"/>
        <end position="120"/>
    </location>
</feature>
<comment type="caution">
    <text evidence="3">The sequence shown here is derived from an EMBL/GenBank/DDBJ whole genome shotgun (WGS) entry which is preliminary data.</text>
</comment>
<keyword evidence="2" id="KW-0472">Membrane</keyword>
<accession>A0A1S1PSV1</accession>
<evidence type="ECO:0000256" key="2">
    <source>
        <dbReference type="SAM" id="Phobius"/>
    </source>
</evidence>
<evidence type="ECO:0000313" key="4">
    <source>
        <dbReference type="Proteomes" id="UP000179769"/>
    </source>
</evidence>
<keyword evidence="4" id="KW-1185">Reference proteome</keyword>
<reference evidence="4" key="1">
    <citation type="submission" date="2016-07" db="EMBL/GenBank/DDBJ databases">
        <title>Frankia sp. NRRL B-16219 Genome sequencing.</title>
        <authorList>
            <person name="Ghodhbane-Gtari F."/>
            <person name="Swanson E."/>
            <person name="Gueddou A."/>
            <person name="Louati M."/>
            <person name="Nouioui I."/>
            <person name="Hezbri K."/>
            <person name="Abebe-Akele F."/>
            <person name="Simpson S."/>
            <person name="Morris K."/>
            <person name="Thomas K."/>
            <person name="Gtari M."/>
            <person name="Tisa L.S."/>
        </authorList>
    </citation>
    <scope>NUCLEOTIDE SEQUENCE [LARGE SCALE GENOMIC DNA]</scope>
    <source>
        <strain evidence="4">NRRL B-16219</strain>
    </source>
</reference>
<keyword evidence="2" id="KW-1133">Transmembrane helix</keyword>
<name>A0A1S1PSV1_9ACTN</name>
<proteinExistence type="predicted"/>
<gene>
    <name evidence="3" type="ORF">BBK14_05955</name>
</gene>
<protein>
    <submittedName>
        <fullName evidence="3">Uncharacterized protein</fullName>
    </submittedName>
</protein>
<feature type="region of interest" description="Disordered" evidence="1">
    <location>
        <begin position="131"/>
        <end position="156"/>
    </location>
</feature>
<dbReference type="AlphaFoldDB" id="A0A1S1PSV1"/>
<organism evidence="3 4">
    <name type="scientific">Parafrankia soli</name>
    <dbReference type="NCBI Taxonomy" id="2599596"/>
    <lineage>
        <taxon>Bacteria</taxon>
        <taxon>Bacillati</taxon>
        <taxon>Actinomycetota</taxon>
        <taxon>Actinomycetes</taxon>
        <taxon>Frankiales</taxon>
        <taxon>Frankiaceae</taxon>
        <taxon>Parafrankia</taxon>
    </lineage>
</organism>
<dbReference type="RefSeq" id="WP_071065575.1">
    <property type="nucleotide sequence ID" value="NZ_MAXA01000235.1"/>
</dbReference>
<sequence>MVSQAVPTPIRLSRACSTLSPKTTSVVVPGRIEVANGLRSALQNTGLTVSTGLSPGVVTAQLPPAQLPPAQKAAAQKAAAYADRPAELSTSELSLLLDGFRLAFAALGLLCLTGIAAALAPGSSRDSAARLDARSGACSDGGGPARGRPHRGGQDVHRHFPWRMRRVPGASREKRRILREIRRRFLGALPRQMSHKTTSARTSLDRLTVQLPHLNRLMYSDLAD</sequence>
<dbReference type="Proteomes" id="UP000179769">
    <property type="component" value="Unassembled WGS sequence"/>
</dbReference>
<evidence type="ECO:0000313" key="3">
    <source>
        <dbReference type="EMBL" id="OHV24396.1"/>
    </source>
</evidence>
<keyword evidence="2" id="KW-0812">Transmembrane</keyword>
<evidence type="ECO:0000256" key="1">
    <source>
        <dbReference type="SAM" id="MobiDB-lite"/>
    </source>
</evidence>
<dbReference type="EMBL" id="MAXA01000235">
    <property type="protein sequence ID" value="OHV24396.1"/>
    <property type="molecule type" value="Genomic_DNA"/>
</dbReference>